<dbReference type="Proteomes" id="UP000515204">
    <property type="component" value="Unplaced"/>
</dbReference>
<evidence type="ECO:0000256" key="1">
    <source>
        <dbReference type="SAM" id="MobiDB-lite"/>
    </source>
</evidence>
<evidence type="ECO:0000313" key="3">
    <source>
        <dbReference type="RefSeq" id="XP_014471377.1"/>
    </source>
</evidence>
<protein>
    <submittedName>
        <fullName evidence="3">Uncharacterized protein LOC106742695 isoform X1</fullName>
    </submittedName>
</protein>
<dbReference type="KEGG" id="dqu:106742695"/>
<dbReference type="RefSeq" id="XP_014471377.1">
    <property type="nucleotide sequence ID" value="XM_014615891.1"/>
</dbReference>
<feature type="compositionally biased region" description="Polar residues" evidence="1">
    <location>
        <begin position="10"/>
        <end position="22"/>
    </location>
</feature>
<keyword evidence="2" id="KW-1185">Reference proteome</keyword>
<organism evidence="2 3">
    <name type="scientific">Dinoponera quadriceps</name>
    <name type="common">South American ant</name>
    <dbReference type="NCBI Taxonomy" id="609295"/>
    <lineage>
        <taxon>Eukaryota</taxon>
        <taxon>Metazoa</taxon>
        <taxon>Ecdysozoa</taxon>
        <taxon>Arthropoda</taxon>
        <taxon>Hexapoda</taxon>
        <taxon>Insecta</taxon>
        <taxon>Pterygota</taxon>
        <taxon>Neoptera</taxon>
        <taxon>Endopterygota</taxon>
        <taxon>Hymenoptera</taxon>
        <taxon>Apocrita</taxon>
        <taxon>Aculeata</taxon>
        <taxon>Formicoidea</taxon>
        <taxon>Formicidae</taxon>
        <taxon>Ponerinae</taxon>
        <taxon>Ponerini</taxon>
        <taxon>Dinoponera</taxon>
    </lineage>
</organism>
<dbReference type="AlphaFoldDB" id="A0A6P3WZM8"/>
<gene>
    <name evidence="3" type="primary">LOC106742695</name>
</gene>
<dbReference type="GeneID" id="106742695"/>
<reference evidence="3" key="1">
    <citation type="submission" date="2025-08" db="UniProtKB">
        <authorList>
            <consortium name="RefSeq"/>
        </authorList>
    </citation>
    <scope>IDENTIFICATION</scope>
</reference>
<name>A0A6P3WZM8_DINQU</name>
<proteinExistence type="predicted"/>
<feature type="region of interest" description="Disordered" evidence="1">
    <location>
        <begin position="1"/>
        <end position="61"/>
    </location>
</feature>
<evidence type="ECO:0000313" key="2">
    <source>
        <dbReference type="Proteomes" id="UP000515204"/>
    </source>
</evidence>
<accession>A0A6P3WZM8</accession>
<sequence>MYALIDNKRSPSTNYRQSNGEMTDTRKRKSHDNDDVSTKGPVINNNGGQTRNKKINNKWNKNDESANIPVRILTRKYLLTKMCYKFIEIGITATLPSHVSVVIGNNYGKEISPSATV</sequence>
<dbReference type="OrthoDB" id="7551573at2759"/>